<dbReference type="InterPro" id="IPR036388">
    <property type="entry name" value="WH-like_DNA-bd_sf"/>
</dbReference>
<comment type="similarity">
    <text evidence="1">Belongs to the LysR transcriptional regulatory family.</text>
</comment>
<evidence type="ECO:0000259" key="5">
    <source>
        <dbReference type="PROSITE" id="PS50931"/>
    </source>
</evidence>
<sequence length="315" mass="35127">MRATLHQLKVFKQVANTMNFTKAGEVLGLTQPAVSIQIKQLEGNLGIKLFEKVGKSLYLTPAGKKLQVFSDDIFTRFENMDMSLSALKGELEGDFYLSAVTSAKYFTPHLLGAFHKKYPKVIFHLDIVNREQIIQRLQENRDDLVIMGLLPEMMPLARYPFVDNPIILIASPDHPLAKKKNIALTELSEYAFIHREKGSGTRKLLEEFLVGKGVNLQVNMTLGNSETIKQAVMADLGLSATSRHSVSLELATNSLVELDVVGFPLIRSWYIVHHESKHLSPIASAFIDFVMASGVSQDILPKRFLAKTASDKSSE</sequence>
<dbReference type="SUPFAM" id="SSF53850">
    <property type="entry name" value="Periplasmic binding protein-like II"/>
    <property type="match status" value="1"/>
</dbReference>
<accession>A0ABQ6E3J9</accession>
<keyword evidence="4" id="KW-0804">Transcription</keyword>
<feature type="domain" description="HTH lysR-type" evidence="5">
    <location>
        <begin position="1"/>
        <end position="60"/>
    </location>
</feature>
<evidence type="ECO:0000256" key="3">
    <source>
        <dbReference type="ARBA" id="ARBA00023125"/>
    </source>
</evidence>
<reference evidence="7" key="1">
    <citation type="journal article" date="2019" name="Int. J. Syst. Evol. Microbiol.">
        <title>The Global Catalogue of Microorganisms (GCM) 10K type strain sequencing project: providing services to taxonomists for standard genome sequencing and annotation.</title>
        <authorList>
            <consortium name="The Broad Institute Genomics Platform"/>
            <consortium name="The Broad Institute Genome Sequencing Center for Infectious Disease"/>
            <person name="Wu L."/>
            <person name="Ma J."/>
        </authorList>
    </citation>
    <scope>NUCLEOTIDE SEQUENCE [LARGE SCALE GENOMIC DNA]</scope>
    <source>
        <strain evidence="7">NBRC 103166</strain>
    </source>
</reference>
<dbReference type="Gene3D" id="1.10.10.10">
    <property type="entry name" value="Winged helix-like DNA-binding domain superfamily/Winged helix DNA-binding domain"/>
    <property type="match status" value="1"/>
</dbReference>
<comment type="caution">
    <text evidence="6">The sequence shown here is derived from an EMBL/GenBank/DDBJ whole genome shotgun (WGS) entry which is preliminary data.</text>
</comment>
<keyword evidence="7" id="KW-1185">Reference proteome</keyword>
<organism evidence="6 7">
    <name type="scientific">Psychromonas marina</name>
    <dbReference type="NCBI Taxonomy" id="88364"/>
    <lineage>
        <taxon>Bacteria</taxon>
        <taxon>Pseudomonadati</taxon>
        <taxon>Pseudomonadota</taxon>
        <taxon>Gammaproteobacteria</taxon>
        <taxon>Alteromonadales</taxon>
        <taxon>Psychromonadaceae</taxon>
        <taxon>Psychromonas</taxon>
    </lineage>
</organism>
<dbReference type="PROSITE" id="PS50931">
    <property type="entry name" value="HTH_LYSR"/>
    <property type="match status" value="1"/>
</dbReference>
<dbReference type="SUPFAM" id="SSF46785">
    <property type="entry name" value="Winged helix' DNA-binding domain"/>
    <property type="match status" value="1"/>
</dbReference>
<dbReference type="InterPro" id="IPR036390">
    <property type="entry name" value="WH_DNA-bd_sf"/>
</dbReference>
<keyword evidence="3" id="KW-0238">DNA-binding</keyword>
<dbReference type="PANTHER" id="PTHR30126">
    <property type="entry name" value="HTH-TYPE TRANSCRIPTIONAL REGULATOR"/>
    <property type="match status" value="1"/>
</dbReference>
<protein>
    <submittedName>
        <fullName evidence="6">LysR family transcriptional regulator</fullName>
    </submittedName>
</protein>
<dbReference type="CDD" id="cd08419">
    <property type="entry name" value="PBP2_CbbR_RubisCO_like"/>
    <property type="match status" value="1"/>
</dbReference>
<dbReference type="Pfam" id="PF03466">
    <property type="entry name" value="LysR_substrate"/>
    <property type="match status" value="1"/>
</dbReference>
<name>A0ABQ6E3J9_9GAMM</name>
<dbReference type="RefSeq" id="WP_284205004.1">
    <property type="nucleotide sequence ID" value="NZ_BSPQ01000016.1"/>
</dbReference>
<dbReference type="Pfam" id="PF00126">
    <property type="entry name" value="HTH_1"/>
    <property type="match status" value="1"/>
</dbReference>
<dbReference type="EMBL" id="BSPQ01000016">
    <property type="protein sequence ID" value="GLS91911.1"/>
    <property type="molecule type" value="Genomic_DNA"/>
</dbReference>
<evidence type="ECO:0000256" key="1">
    <source>
        <dbReference type="ARBA" id="ARBA00009437"/>
    </source>
</evidence>
<dbReference type="InterPro" id="IPR000847">
    <property type="entry name" value="LysR_HTH_N"/>
</dbReference>
<dbReference type="Gene3D" id="3.40.190.290">
    <property type="match status" value="1"/>
</dbReference>
<evidence type="ECO:0000313" key="7">
    <source>
        <dbReference type="Proteomes" id="UP001157353"/>
    </source>
</evidence>
<evidence type="ECO:0000256" key="2">
    <source>
        <dbReference type="ARBA" id="ARBA00023015"/>
    </source>
</evidence>
<proteinExistence type="inferred from homology"/>
<dbReference type="PANTHER" id="PTHR30126:SF5">
    <property type="entry name" value="HTH-TYPE TRANSCRIPTIONAL ACTIVATOR CMPR"/>
    <property type="match status" value="1"/>
</dbReference>
<evidence type="ECO:0000256" key="4">
    <source>
        <dbReference type="ARBA" id="ARBA00023163"/>
    </source>
</evidence>
<dbReference type="PRINTS" id="PR00039">
    <property type="entry name" value="HTHLYSR"/>
</dbReference>
<gene>
    <name evidence="6" type="ORF">GCM10007916_29810</name>
</gene>
<dbReference type="InterPro" id="IPR005119">
    <property type="entry name" value="LysR_subst-bd"/>
</dbReference>
<evidence type="ECO:0000313" key="6">
    <source>
        <dbReference type="EMBL" id="GLS91911.1"/>
    </source>
</evidence>
<keyword evidence="2" id="KW-0805">Transcription regulation</keyword>
<dbReference type="Proteomes" id="UP001157353">
    <property type="component" value="Unassembled WGS sequence"/>
</dbReference>